<feature type="transmembrane region" description="Helical" evidence="2">
    <location>
        <begin position="176"/>
        <end position="198"/>
    </location>
</feature>
<feature type="transmembrane region" description="Helical" evidence="2">
    <location>
        <begin position="65"/>
        <end position="82"/>
    </location>
</feature>
<feature type="transmembrane region" description="Helical" evidence="2">
    <location>
        <begin position="145"/>
        <end position="164"/>
    </location>
</feature>
<name>A0A317FIQ5_9PROT</name>
<feature type="region of interest" description="Disordered" evidence="1">
    <location>
        <begin position="297"/>
        <end position="318"/>
    </location>
</feature>
<dbReference type="PANTHER" id="PTHR22911">
    <property type="entry name" value="ACYL-MALONYL CONDENSING ENZYME-RELATED"/>
    <property type="match status" value="1"/>
</dbReference>
<proteinExistence type="predicted"/>
<dbReference type="Proteomes" id="UP000245765">
    <property type="component" value="Unassembled WGS sequence"/>
</dbReference>
<dbReference type="AlphaFoldDB" id="A0A317FIQ5"/>
<dbReference type="PANTHER" id="PTHR22911:SF135">
    <property type="entry name" value="BLR4310 PROTEIN"/>
    <property type="match status" value="1"/>
</dbReference>
<dbReference type="RefSeq" id="WP_109870626.1">
    <property type="nucleotide sequence ID" value="NZ_QGNA01000002.1"/>
</dbReference>
<dbReference type="OrthoDB" id="9812899at2"/>
<keyword evidence="2" id="KW-0472">Membrane</keyword>
<feature type="transmembrane region" description="Helical" evidence="2">
    <location>
        <begin position="258"/>
        <end position="275"/>
    </location>
</feature>
<comment type="caution">
    <text evidence="4">The sequence shown here is derived from an EMBL/GenBank/DDBJ whole genome shotgun (WGS) entry which is preliminary data.</text>
</comment>
<evidence type="ECO:0000256" key="1">
    <source>
        <dbReference type="SAM" id="MobiDB-lite"/>
    </source>
</evidence>
<dbReference type="Gene3D" id="1.10.3730.20">
    <property type="match status" value="1"/>
</dbReference>
<gene>
    <name evidence="4" type="ORF">DFH01_11865</name>
</gene>
<evidence type="ECO:0000313" key="5">
    <source>
        <dbReference type="Proteomes" id="UP000245765"/>
    </source>
</evidence>
<organism evidence="4 5">
    <name type="scientific">Falsiroseomonas bella</name>
    <dbReference type="NCBI Taxonomy" id="2184016"/>
    <lineage>
        <taxon>Bacteria</taxon>
        <taxon>Pseudomonadati</taxon>
        <taxon>Pseudomonadota</taxon>
        <taxon>Alphaproteobacteria</taxon>
        <taxon>Acetobacterales</taxon>
        <taxon>Roseomonadaceae</taxon>
        <taxon>Falsiroseomonas</taxon>
    </lineage>
</organism>
<dbReference type="Pfam" id="PF00892">
    <property type="entry name" value="EamA"/>
    <property type="match status" value="2"/>
</dbReference>
<evidence type="ECO:0000259" key="3">
    <source>
        <dbReference type="Pfam" id="PF00892"/>
    </source>
</evidence>
<keyword evidence="2" id="KW-1133">Transmembrane helix</keyword>
<protein>
    <recommendedName>
        <fullName evidence="3">EamA domain-containing protein</fullName>
    </recommendedName>
</protein>
<dbReference type="InterPro" id="IPR000620">
    <property type="entry name" value="EamA_dom"/>
</dbReference>
<dbReference type="InterPro" id="IPR037185">
    <property type="entry name" value="EmrE-like"/>
</dbReference>
<keyword evidence="2" id="KW-0812">Transmembrane</keyword>
<feature type="domain" description="EamA" evidence="3">
    <location>
        <begin position="6"/>
        <end position="136"/>
    </location>
</feature>
<feature type="compositionally biased region" description="Low complexity" evidence="1">
    <location>
        <begin position="300"/>
        <end position="318"/>
    </location>
</feature>
<keyword evidence="5" id="KW-1185">Reference proteome</keyword>
<evidence type="ECO:0000256" key="2">
    <source>
        <dbReference type="SAM" id="Phobius"/>
    </source>
</evidence>
<accession>A0A317FIQ5</accession>
<dbReference type="SUPFAM" id="SSF103481">
    <property type="entry name" value="Multidrug resistance efflux transporter EmrE"/>
    <property type="match status" value="2"/>
</dbReference>
<sequence length="318" mass="33727">MTPMTKAALLAVASAFFFNLETVVVKAIEGVPLATIVLARAVGQLAWAMPAFVQDPRGVMRTGQLRLNLLRGGLSGISWYMYFLSFSMLPLATATVLSFTSVLFVTALAGPVLGEAVRWRRWTATLVGFAGVVAIVRPGALEVGWPVAAAIGSAFLGAGIVLTTKMLARSERTITIMFYIGLMTTLMALPVAWPGLAWPGWRDFGLLLLTALCGPFAMVLWISALRLADASVIAPIGYVRLVFAAAFGVLLFNEMPDMWLGFGAALIVGSALYITRREARVARRKAAPLVAAPAIPPQRGAAAESAESSAEGSSPKSR</sequence>
<feature type="transmembrane region" description="Helical" evidence="2">
    <location>
        <begin position="88"/>
        <end position="110"/>
    </location>
</feature>
<feature type="transmembrane region" description="Helical" evidence="2">
    <location>
        <begin position="204"/>
        <end position="225"/>
    </location>
</feature>
<feature type="transmembrane region" description="Helical" evidence="2">
    <location>
        <begin position="122"/>
        <end position="139"/>
    </location>
</feature>
<feature type="transmembrane region" description="Helical" evidence="2">
    <location>
        <begin position="232"/>
        <end position="252"/>
    </location>
</feature>
<dbReference type="GO" id="GO:0016020">
    <property type="term" value="C:membrane"/>
    <property type="evidence" value="ECO:0007669"/>
    <property type="project" value="InterPro"/>
</dbReference>
<evidence type="ECO:0000313" key="4">
    <source>
        <dbReference type="EMBL" id="PWS37518.1"/>
    </source>
</evidence>
<reference evidence="5" key="1">
    <citation type="submission" date="2018-05" db="EMBL/GenBank/DDBJ databases">
        <authorList>
            <person name="Du Z."/>
            <person name="Wang X."/>
        </authorList>
    </citation>
    <scope>NUCLEOTIDE SEQUENCE [LARGE SCALE GENOMIC DNA]</scope>
    <source>
        <strain evidence="5">CQN31</strain>
    </source>
</reference>
<feature type="domain" description="EamA" evidence="3">
    <location>
        <begin position="147"/>
        <end position="275"/>
    </location>
</feature>
<dbReference type="EMBL" id="QGNA01000002">
    <property type="protein sequence ID" value="PWS37518.1"/>
    <property type="molecule type" value="Genomic_DNA"/>
</dbReference>